<reference evidence="2 3" key="1">
    <citation type="submission" date="2016-10" db="EMBL/GenBank/DDBJ databases">
        <authorList>
            <person name="de Groot N.N."/>
        </authorList>
    </citation>
    <scope>NUCLEOTIDE SEQUENCE [LARGE SCALE GENOMIC DNA]</scope>
    <source>
        <strain evidence="2 3">DSM 44215</strain>
    </source>
</reference>
<dbReference type="RefSeq" id="WP_244278077.1">
    <property type="nucleotide sequence ID" value="NZ_FNLM01000034.1"/>
</dbReference>
<organism evidence="2 3">
    <name type="scientific">Gordonia westfalica</name>
    <dbReference type="NCBI Taxonomy" id="158898"/>
    <lineage>
        <taxon>Bacteria</taxon>
        <taxon>Bacillati</taxon>
        <taxon>Actinomycetota</taxon>
        <taxon>Actinomycetes</taxon>
        <taxon>Mycobacteriales</taxon>
        <taxon>Gordoniaceae</taxon>
        <taxon>Gordonia</taxon>
    </lineage>
</organism>
<evidence type="ECO:0000313" key="2">
    <source>
        <dbReference type="EMBL" id="SDU24077.1"/>
    </source>
</evidence>
<dbReference type="AlphaFoldDB" id="A0A1H2GWQ6"/>
<name>A0A1H2GWQ6_9ACTN</name>
<proteinExistence type="predicted"/>
<dbReference type="Proteomes" id="UP000183180">
    <property type="component" value="Unassembled WGS sequence"/>
</dbReference>
<accession>A0A1H2GWQ6</accession>
<dbReference type="STRING" id="158898.SAMN04488548_134151"/>
<dbReference type="EMBL" id="FNLM01000034">
    <property type="protein sequence ID" value="SDU24077.1"/>
    <property type="molecule type" value="Genomic_DNA"/>
</dbReference>
<evidence type="ECO:0000313" key="3">
    <source>
        <dbReference type="Proteomes" id="UP000183180"/>
    </source>
</evidence>
<gene>
    <name evidence="2" type="ORF">SAMN04488548_134151</name>
</gene>
<sequence>MRDIAAAAGIPVTRFRPPARRASHPTVAADVVVIGRPGALTERVRRVLHERGLAVEVVGVRSAGVQSRDRASDGEPVSGRPAGARSCIAVLDRPPRPRRGWWDWRSRRLERQQEDSLIDAVSDVASNARNLGLLVVADASTPGETDIARERARHVARVADYEAAINGNPLSSAFYLRTSAADCSSGAFPAVVDWALRGPDL</sequence>
<protein>
    <submittedName>
        <fullName evidence="2">Uncharacterized protein</fullName>
    </submittedName>
</protein>
<feature type="region of interest" description="Disordered" evidence="1">
    <location>
        <begin position="64"/>
        <end position="87"/>
    </location>
</feature>
<evidence type="ECO:0000256" key="1">
    <source>
        <dbReference type="SAM" id="MobiDB-lite"/>
    </source>
</evidence>